<evidence type="ECO:0000259" key="6">
    <source>
        <dbReference type="PROSITE" id="PS50893"/>
    </source>
</evidence>
<dbReference type="SUPFAM" id="SSF52540">
    <property type="entry name" value="P-loop containing nucleoside triphosphate hydrolases"/>
    <property type="match status" value="1"/>
</dbReference>
<evidence type="ECO:0000313" key="8">
    <source>
        <dbReference type="Proteomes" id="UP001629230"/>
    </source>
</evidence>
<reference evidence="7 8" key="1">
    <citation type="journal article" date="2024" name="Chem. Sci.">
        <title>Discovery of megapolipeptins by genome mining of a Burkholderiales bacteria collection.</title>
        <authorList>
            <person name="Paulo B.S."/>
            <person name="Recchia M.J.J."/>
            <person name="Lee S."/>
            <person name="Fergusson C.H."/>
            <person name="Romanowski S.B."/>
            <person name="Hernandez A."/>
            <person name="Krull N."/>
            <person name="Liu D.Y."/>
            <person name="Cavanagh H."/>
            <person name="Bos A."/>
            <person name="Gray C.A."/>
            <person name="Murphy B.T."/>
            <person name="Linington R.G."/>
            <person name="Eustaquio A.S."/>
        </authorList>
    </citation>
    <scope>NUCLEOTIDE SEQUENCE [LARGE SCALE GENOMIC DNA]</scope>
    <source>
        <strain evidence="7 8">RL17-350-BIC-A</strain>
    </source>
</reference>
<accession>A0ABW9B514</accession>
<organism evidence="7 8">
    <name type="scientific">Paraburkholderia dipogonis</name>
    <dbReference type="NCBI Taxonomy" id="1211383"/>
    <lineage>
        <taxon>Bacteria</taxon>
        <taxon>Pseudomonadati</taxon>
        <taxon>Pseudomonadota</taxon>
        <taxon>Betaproteobacteria</taxon>
        <taxon>Burkholderiales</taxon>
        <taxon>Burkholderiaceae</taxon>
        <taxon>Paraburkholderia</taxon>
    </lineage>
</organism>
<dbReference type="InterPro" id="IPR017871">
    <property type="entry name" value="ABC_transporter-like_CS"/>
</dbReference>
<dbReference type="InterPro" id="IPR027417">
    <property type="entry name" value="P-loop_NTPase"/>
</dbReference>
<dbReference type="PANTHER" id="PTHR43820">
    <property type="entry name" value="HIGH-AFFINITY BRANCHED-CHAIN AMINO ACID TRANSPORT ATP-BINDING PROTEIN LIVF"/>
    <property type="match status" value="1"/>
</dbReference>
<comment type="similarity">
    <text evidence="1">Belongs to the ABC transporter superfamily.</text>
</comment>
<dbReference type="Proteomes" id="UP001629230">
    <property type="component" value="Unassembled WGS sequence"/>
</dbReference>
<dbReference type="CDD" id="cd03224">
    <property type="entry name" value="ABC_TM1139_LivF_branched"/>
    <property type="match status" value="1"/>
</dbReference>
<dbReference type="Pfam" id="PF00005">
    <property type="entry name" value="ABC_tran"/>
    <property type="match status" value="1"/>
</dbReference>
<name>A0ABW9B514_9BURK</name>
<keyword evidence="5" id="KW-0029">Amino-acid transport</keyword>
<dbReference type="PROSITE" id="PS00211">
    <property type="entry name" value="ABC_TRANSPORTER_1"/>
    <property type="match status" value="1"/>
</dbReference>
<dbReference type="InterPro" id="IPR003439">
    <property type="entry name" value="ABC_transporter-like_ATP-bd"/>
</dbReference>
<evidence type="ECO:0000256" key="5">
    <source>
        <dbReference type="ARBA" id="ARBA00022970"/>
    </source>
</evidence>
<dbReference type="InterPro" id="IPR052156">
    <property type="entry name" value="BCAA_Transport_ATP-bd_LivF"/>
</dbReference>
<sequence>MKTIVGPNGAGKTTLLRTIMGLIPVLRGHTSLVGRDTSSEPTWNMAAKGVALIPEGRMIFRDMTIEENLMMEAFAKPCRYAVRTNLERVYELIPLLRERSRHQAGTLSGGQAQMLAMGCGLISDPKVLLIDEPSLGLSPVMVREVFDILKRLKSEGRTILLVEQNTHMALDVADHVYLVQGGKVTLSKPAAEVNLTQLHDLYFSRCRQQEGRPEMYQHCCAGGKRMSNLFTCRRQAARIG</sequence>
<keyword evidence="8" id="KW-1185">Reference proteome</keyword>
<dbReference type="RefSeq" id="WP_408181394.1">
    <property type="nucleotide sequence ID" value="NZ_JAQQEZ010000049.1"/>
</dbReference>
<evidence type="ECO:0000256" key="3">
    <source>
        <dbReference type="ARBA" id="ARBA00022741"/>
    </source>
</evidence>
<evidence type="ECO:0000256" key="1">
    <source>
        <dbReference type="ARBA" id="ARBA00005417"/>
    </source>
</evidence>
<dbReference type="GO" id="GO:0005524">
    <property type="term" value="F:ATP binding"/>
    <property type="evidence" value="ECO:0007669"/>
    <property type="project" value="UniProtKB-KW"/>
</dbReference>
<evidence type="ECO:0000256" key="4">
    <source>
        <dbReference type="ARBA" id="ARBA00022840"/>
    </source>
</evidence>
<proteinExistence type="inferred from homology"/>
<comment type="caution">
    <text evidence="7">The sequence shown here is derived from an EMBL/GenBank/DDBJ whole genome shotgun (WGS) entry which is preliminary data.</text>
</comment>
<keyword evidence="3" id="KW-0547">Nucleotide-binding</keyword>
<dbReference type="EMBL" id="JAQQEZ010000049">
    <property type="protein sequence ID" value="MFM0006934.1"/>
    <property type="molecule type" value="Genomic_DNA"/>
</dbReference>
<evidence type="ECO:0000313" key="7">
    <source>
        <dbReference type="EMBL" id="MFM0006934.1"/>
    </source>
</evidence>
<dbReference type="PANTHER" id="PTHR43820:SF4">
    <property type="entry name" value="HIGH-AFFINITY BRANCHED-CHAIN AMINO ACID TRANSPORT ATP-BINDING PROTEIN LIVF"/>
    <property type="match status" value="1"/>
</dbReference>
<evidence type="ECO:0000256" key="2">
    <source>
        <dbReference type="ARBA" id="ARBA00022448"/>
    </source>
</evidence>
<keyword evidence="2" id="KW-0813">Transport</keyword>
<protein>
    <submittedName>
        <fullName evidence="7">ABC transporter ATP-binding protein</fullName>
    </submittedName>
</protein>
<gene>
    <name evidence="7" type="ORF">PQR57_38965</name>
</gene>
<keyword evidence="4 7" id="KW-0067">ATP-binding</keyword>
<feature type="domain" description="ABC transporter" evidence="6">
    <location>
        <begin position="1"/>
        <end position="206"/>
    </location>
</feature>
<dbReference type="PROSITE" id="PS50893">
    <property type="entry name" value="ABC_TRANSPORTER_2"/>
    <property type="match status" value="1"/>
</dbReference>
<dbReference type="Gene3D" id="3.40.50.300">
    <property type="entry name" value="P-loop containing nucleotide triphosphate hydrolases"/>
    <property type="match status" value="1"/>
</dbReference>